<evidence type="ECO:0000256" key="2">
    <source>
        <dbReference type="ARBA" id="ARBA00022448"/>
    </source>
</evidence>
<dbReference type="NCBIfam" id="TIGR04056">
    <property type="entry name" value="OMP_RagA_SusC"/>
    <property type="match status" value="1"/>
</dbReference>
<dbReference type="OrthoDB" id="9768177at2"/>
<comment type="similarity">
    <text evidence="8 9">Belongs to the TonB-dependent receptor family.</text>
</comment>
<keyword evidence="2 8" id="KW-0813">Transport</keyword>
<dbReference type="Gene3D" id="2.170.130.10">
    <property type="entry name" value="TonB-dependent receptor, plug domain"/>
    <property type="match status" value="1"/>
</dbReference>
<evidence type="ECO:0000259" key="10">
    <source>
        <dbReference type="Pfam" id="PF00593"/>
    </source>
</evidence>
<evidence type="ECO:0000256" key="9">
    <source>
        <dbReference type="RuleBase" id="RU003357"/>
    </source>
</evidence>
<dbReference type="InterPro" id="IPR023996">
    <property type="entry name" value="TonB-dep_OMP_SusC/RagA"/>
</dbReference>
<dbReference type="InterPro" id="IPR023997">
    <property type="entry name" value="TonB-dep_OMP_SusC/RagA_CS"/>
</dbReference>
<evidence type="ECO:0000313" key="12">
    <source>
        <dbReference type="EMBL" id="RCR70205.1"/>
    </source>
</evidence>
<evidence type="ECO:0000256" key="7">
    <source>
        <dbReference type="ARBA" id="ARBA00023237"/>
    </source>
</evidence>
<dbReference type="Gene3D" id="2.40.170.20">
    <property type="entry name" value="TonB-dependent receptor, beta-barrel domain"/>
    <property type="match status" value="1"/>
</dbReference>
<keyword evidence="6 8" id="KW-0472">Membrane</keyword>
<dbReference type="Pfam" id="PF07715">
    <property type="entry name" value="Plug"/>
    <property type="match status" value="1"/>
</dbReference>
<keyword evidence="12" id="KW-0675">Receptor</keyword>
<dbReference type="Pfam" id="PF13715">
    <property type="entry name" value="CarbopepD_reg_2"/>
    <property type="match status" value="1"/>
</dbReference>
<evidence type="ECO:0000256" key="6">
    <source>
        <dbReference type="ARBA" id="ARBA00023136"/>
    </source>
</evidence>
<keyword evidence="13" id="KW-1185">Reference proteome</keyword>
<organism evidence="12 13">
    <name type="scientific">Larkinella punicea</name>
    <dbReference type="NCBI Taxonomy" id="2315727"/>
    <lineage>
        <taxon>Bacteria</taxon>
        <taxon>Pseudomonadati</taxon>
        <taxon>Bacteroidota</taxon>
        <taxon>Cytophagia</taxon>
        <taxon>Cytophagales</taxon>
        <taxon>Spirosomataceae</taxon>
        <taxon>Larkinella</taxon>
    </lineage>
</organism>
<evidence type="ECO:0000256" key="4">
    <source>
        <dbReference type="ARBA" id="ARBA00022692"/>
    </source>
</evidence>
<dbReference type="Gene3D" id="2.60.40.1120">
    <property type="entry name" value="Carboxypeptidase-like, regulatory domain"/>
    <property type="match status" value="1"/>
</dbReference>
<dbReference type="SUPFAM" id="SSF56935">
    <property type="entry name" value="Porins"/>
    <property type="match status" value="1"/>
</dbReference>
<dbReference type="InterPro" id="IPR037066">
    <property type="entry name" value="Plug_dom_sf"/>
</dbReference>
<keyword evidence="7 8" id="KW-0998">Cell outer membrane</keyword>
<evidence type="ECO:0000256" key="8">
    <source>
        <dbReference type="PROSITE-ProRule" id="PRU01360"/>
    </source>
</evidence>
<dbReference type="SUPFAM" id="SSF49464">
    <property type="entry name" value="Carboxypeptidase regulatory domain-like"/>
    <property type="match status" value="1"/>
</dbReference>
<feature type="domain" description="TonB-dependent receptor plug" evidence="11">
    <location>
        <begin position="142"/>
        <end position="261"/>
    </location>
</feature>
<evidence type="ECO:0000313" key="13">
    <source>
        <dbReference type="Proteomes" id="UP000253383"/>
    </source>
</evidence>
<keyword evidence="3 8" id="KW-1134">Transmembrane beta strand</keyword>
<evidence type="ECO:0000259" key="11">
    <source>
        <dbReference type="Pfam" id="PF07715"/>
    </source>
</evidence>
<keyword evidence="4 8" id="KW-0812">Transmembrane</keyword>
<keyword evidence="5 9" id="KW-0798">TonB box</keyword>
<dbReference type="InterPro" id="IPR000531">
    <property type="entry name" value="Beta-barrel_TonB"/>
</dbReference>
<reference evidence="12 13" key="1">
    <citation type="submission" date="2018-07" db="EMBL/GenBank/DDBJ databases">
        <title>Genome analysis of Larkinella rosea.</title>
        <authorList>
            <person name="Zhou Z."/>
            <person name="Wang G."/>
        </authorList>
    </citation>
    <scope>NUCLEOTIDE SEQUENCE [LARGE SCALE GENOMIC DNA]</scope>
    <source>
        <strain evidence="13">zzj9</strain>
    </source>
</reference>
<dbReference type="Pfam" id="PF00593">
    <property type="entry name" value="TonB_dep_Rec_b-barrel"/>
    <property type="match status" value="1"/>
</dbReference>
<gene>
    <name evidence="12" type="ORF">DUE52_07520</name>
</gene>
<dbReference type="EMBL" id="QOWE01000005">
    <property type="protein sequence ID" value="RCR70205.1"/>
    <property type="molecule type" value="Genomic_DNA"/>
</dbReference>
<dbReference type="InterPro" id="IPR039426">
    <property type="entry name" value="TonB-dep_rcpt-like"/>
</dbReference>
<name>A0A368JS92_9BACT</name>
<feature type="domain" description="TonB-dependent receptor-like beta-barrel" evidence="10">
    <location>
        <begin position="436"/>
        <end position="1009"/>
    </location>
</feature>
<dbReference type="InterPro" id="IPR008969">
    <property type="entry name" value="CarboxyPept-like_regulatory"/>
</dbReference>
<protein>
    <submittedName>
        <fullName evidence="12">TonB-dependent receptor</fullName>
    </submittedName>
</protein>
<comment type="caution">
    <text evidence="12">The sequence shown here is derived from an EMBL/GenBank/DDBJ whole genome shotgun (WGS) entry which is preliminary data.</text>
</comment>
<dbReference type="PROSITE" id="PS52016">
    <property type="entry name" value="TONB_DEPENDENT_REC_3"/>
    <property type="match status" value="1"/>
</dbReference>
<dbReference type="InterPro" id="IPR012910">
    <property type="entry name" value="Plug_dom"/>
</dbReference>
<dbReference type="InterPro" id="IPR036942">
    <property type="entry name" value="Beta-barrel_TonB_sf"/>
</dbReference>
<dbReference type="AlphaFoldDB" id="A0A368JS92"/>
<dbReference type="GO" id="GO:0009279">
    <property type="term" value="C:cell outer membrane"/>
    <property type="evidence" value="ECO:0007669"/>
    <property type="project" value="UniProtKB-SubCell"/>
</dbReference>
<evidence type="ECO:0000256" key="3">
    <source>
        <dbReference type="ARBA" id="ARBA00022452"/>
    </source>
</evidence>
<evidence type="ECO:0000256" key="1">
    <source>
        <dbReference type="ARBA" id="ARBA00004571"/>
    </source>
</evidence>
<sequence>MNWFISSFSHAQLLYTMTTAPQRLRRLVWQVTCLWLLVLLANRSAMAQTSTPIKGVIRDNLAQSPLPGANVAIKGTTRGVSTDGDGKYSIDAKPNDVLVFSYIGYTTQEVKIEGQTTIDVLLQQAASSLNEVVVVGYGTQLKRELTGSVSSVKAEELQKVATNSVTSSLQGRVPGVFISQTSGAPGGGASVRIRGVGTTGGNQPLYVVDGFPLGGGNMGISGSSDQVDGLSIINPNDIESVEILKDAAAAAIYGARAANGVILITTKRGKEGQAKVSLNAYTGIQQLWKKPEFLNGQEFATLANELYTNSGMAPNPEWANPASFGQGTDWIGEVFSSAPVQNVDLSISGGSQKLKGALTLGYRDQQGTLIETWYKRYTARATADLIVTNKLKFGGTMALTYSQAKGQQNQDLRIGIFNLAQQFYPTLGPSAVVNGSSAYYTTQGDNPLLRANSIENYLYNLRIYGNMFGEYEVIKGLKWRTSVGIDASNNRSTTWEPKAERGHYRNLQARLGNTFTQGLNWLVENTLSYSTDVGAHRISAVVGQTAQKNVSDWVSVTALDFQNEQLQVINGSNDTQRRASGTGSLYSLASYLGRVNYSYKERYLLSVSMRRDGSSNFGPKHKWGNFPSVSAGWNLSDEAFMKGIQAINSLKLRGSWGQLGNDAIGSFGYLSTIQIGTVNDNYVLGTNQGLVIGASMSRPGNPNLKWEISEQTNFGIDASFFNDRLYLTTDYYVKNTKDMLVSLPVSVEAGFQNAPSVNGGKVQNRGWEFLLGYRGKVGQFRYDVNTNISTLKNEVKSLGVGQPITGATVSSYFDMRATYTEVGQPIGYYRGYQVDGIYQTNEEVNKVLQPNAKAGDFRFRDINGDNQLTDQDQVRIGSPWPTLMYGANADLSYKGFDLNIIVQGIGGSQIYNANRRSVYPLKYFGGSGVINGVKDVLNRWTPGSGRNDVPRLQYTDANGNFGNSSTFYVEDGDYLRIRNVTLGYRIPASLLSRTRAFQGARVYVSAQNLFTFTKYSGFDPEIGSLNPLQAGIDDGVYPQPRTFMAGINLNF</sequence>
<proteinExistence type="inferred from homology"/>
<comment type="subcellular location">
    <subcellularLocation>
        <location evidence="1 8">Cell outer membrane</location>
        <topology evidence="1 8">Multi-pass membrane protein</topology>
    </subcellularLocation>
</comment>
<accession>A0A368JS92</accession>
<dbReference type="Proteomes" id="UP000253383">
    <property type="component" value="Unassembled WGS sequence"/>
</dbReference>
<dbReference type="NCBIfam" id="TIGR04057">
    <property type="entry name" value="SusC_RagA_signa"/>
    <property type="match status" value="1"/>
</dbReference>
<evidence type="ECO:0000256" key="5">
    <source>
        <dbReference type="ARBA" id="ARBA00023077"/>
    </source>
</evidence>